<comment type="caution">
    <text evidence="4">The sequence shown here is derived from an EMBL/GenBank/DDBJ whole genome shotgun (WGS) entry which is preliminary data.</text>
</comment>
<evidence type="ECO:0000313" key="5">
    <source>
        <dbReference type="Proteomes" id="UP001283361"/>
    </source>
</evidence>
<dbReference type="Proteomes" id="UP001283361">
    <property type="component" value="Unassembled WGS sequence"/>
</dbReference>
<dbReference type="Pfam" id="PF19314">
    <property type="entry name" value="DUF5917"/>
    <property type="match status" value="1"/>
</dbReference>
<comment type="similarity">
    <text evidence="1">Belongs to the FHIP family.</text>
</comment>
<evidence type="ECO:0000256" key="2">
    <source>
        <dbReference type="SAM" id="MobiDB-lite"/>
    </source>
</evidence>
<dbReference type="SUPFAM" id="SSF48371">
    <property type="entry name" value="ARM repeat"/>
    <property type="match status" value="1"/>
</dbReference>
<keyword evidence="5" id="KW-1185">Reference proteome</keyword>
<feature type="region of interest" description="Disordered" evidence="2">
    <location>
        <begin position="447"/>
        <end position="576"/>
    </location>
</feature>
<organism evidence="4 5">
    <name type="scientific">Elysia crispata</name>
    <name type="common">lettuce slug</name>
    <dbReference type="NCBI Taxonomy" id="231223"/>
    <lineage>
        <taxon>Eukaryota</taxon>
        <taxon>Metazoa</taxon>
        <taxon>Spiralia</taxon>
        <taxon>Lophotrochozoa</taxon>
        <taxon>Mollusca</taxon>
        <taxon>Gastropoda</taxon>
        <taxon>Heterobranchia</taxon>
        <taxon>Euthyneura</taxon>
        <taxon>Panpulmonata</taxon>
        <taxon>Sacoglossa</taxon>
        <taxon>Placobranchoidea</taxon>
        <taxon>Plakobranchidae</taxon>
        <taxon>Elysia</taxon>
    </lineage>
</organism>
<feature type="compositionally biased region" description="Basic and acidic residues" evidence="2">
    <location>
        <begin position="491"/>
        <end position="500"/>
    </location>
</feature>
<dbReference type="InterPro" id="IPR019384">
    <property type="entry name" value="FHIP"/>
</dbReference>
<dbReference type="EMBL" id="JAWDGP010001473">
    <property type="protein sequence ID" value="KAK3791311.1"/>
    <property type="molecule type" value="Genomic_DNA"/>
</dbReference>
<feature type="compositionally biased region" description="Polar residues" evidence="2">
    <location>
        <begin position="476"/>
        <end position="489"/>
    </location>
</feature>
<feature type="compositionally biased region" description="Basic and acidic residues" evidence="2">
    <location>
        <begin position="567"/>
        <end position="576"/>
    </location>
</feature>
<dbReference type="AlphaFoldDB" id="A0AAE1E1Y0"/>
<reference evidence="4" key="1">
    <citation type="journal article" date="2023" name="G3 (Bethesda)">
        <title>A reference genome for the long-term kleptoplast-retaining sea slug Elysia crispata morphotype clarki.</title>
        <authorList>
            <person name="Eastman K.E."/>
            <person name="Pendleton A.L."/>
            <person name="Shaikh M.A."/>
            <person name="Suttiyut T."/>
            <person name="Ogas R."/>
            <person name="Tomko P."/>
            <person name="Gavelis G."/>
            <person name="Widhalm J.R."/>
            <person name="Wisecaver J.H."/>
        </authorList>
    </citation>
    <scope>NUCLEOTIDE SEQUENCE</scope>
    <source>
        <strain evidence="4">ECLA1</strain>
    </source>
</reference>
<gene>
    <name evidence="4" type="ORF">RRG08_012498</name>
</gene>
<accession>A0AAE1E1Y0</accession>
<evidence type="ECO:0000256" key="1">
    <source>
        <dbReference type="ARBA" id="ARBA00024336"/>
    </source>
</evidence>
<proteinExistence type="inferred from homology"/>
<evidence type="ECO:0000313" key="4">
    <source>
        <dbReference type="EMBL" id="KAK3791311.1"/>
    </source>
</evidence>
<protein>
    <recommendedName>
        <fullName evidence="3">FHF complex subunit HOOK-interacting protein C-terminal domain-containing protein</fullName>
    </recommendedName>
</protein>
<evidence type="ECO:0000259" key="3">
    <source>
        <dbReference type="Pfam" id="PF19314"/>
    </source>
</evidence>
<feature type="compositionally biased region" description="Low complexity" evidence="2">
    <location>
        <begin position="519"/>
        <end position="530"/>
    </location>
</feature>
<dbReference type="InterPro" id="IPR016024">
    <property type="entry name" value="ARM-type_fold"/>
</dbReference>
<feature type="compositionally biased region" description="Basic and acidic residues" evidence="2">
    <location>
        <begin position="509"/>
        <end position="518"/>
    </location>
</feature>
<dbReference type="InterPro" id="IPR045669">
    <property type="entry name" value="FHIP_C"/>
</dbReference>
<name>A0AAE1E1Y0_9GAST</name>
<dbReference type="InterPro" id="IPR045668">
    <property type="entry name" value="FHIP_KELAA_motif"/>
</dbReference>
<dbReference type="Pfam" id="PF10257">
    <property type="entry name" value="RAI16-like"/>
    <property type="match status" value="1"/>
</dbReference>
<dbReference type="PANTHER" id="PTHR21705">
    <property type="entry name" value="RAI16 PROTEIN-RELATED"/>
    <property type="match status" value="1"/>
</dbReference>
<dbReference type="PANTHER" id="PTHR21705:SF12">
    <property type="entry name" value="FHF COMPLEX SUBUNIT HOOK-INTERACTING PROTEIN C-TERMINAL DOMAIN-CONTAINING PROTEIN"/>
    <property type="match status" value="1"/>
</dbReference>
<feature type="domain" description="FHF complex subunit HOOK-interacting protein C-terminal" evidence="3">
    <location>
        <begin position="672"/>
        <end position="764"/>
    </location>
</feature>
<sequence length="818" mass="92825">MKKAMFNKFTSFIQQTVDVFSPNIAPYEEFVYHWKSVTNYFLDNKDGGVRIEETALPEHLMAMLRILQEEESNYGEAGTTGACLEYLLQHRLLETLYTLGRTDHPPGMKQLVLSFFTKALSRISHPLLPHINVHRAIQRMVKACGETRAAPTEKEEIEFLCTVCAKIKTDPYLVNFFIESPKKVSDSGAVGQAQQSKQTFSLVDALLTLSHSEDARVSVKACEGLMLCASLPEHSAAKALIHQTRFCQTLAAILCETYKKVPRMVSPEHIMMSEAKWGFDDISERNEQNSFEGKHRLISFLSWLDYCDQLIAVSNPTVGEALAAEIHRQLLTDHFLAQLMQPSESGAIVATFYINRCLRTVNSPTLLKEFCFFLLGEDRNVELKEGTHHHPLHKRLIERCNHVSEEVCLATLKLFDTLLQKEEEHIYHCLLIRNLLGRNYLDTESSPQQVLKSADRSELDSGGTSSSNIQRHDEAQQTVHDGTANNTLKITDGDTQRECNNDELPQDPKMSRESEKDLTIINESSSNITSKTLQHHSKSPGISEDDGLNQIKPPAEKSSEKQVSSEGCHDESAHKVENKEIDNLKCEKETCEGSTIKPASLGRSEVHKVVNCFLSLLPEEAKSSYQTADTGYDMYLRDAHKQFAIQETVCQPWDWPKQPLDVKEFKTYPFYEGSFLHMLNDKLCHLLDQSYAVNLLVTALIARVALVSHPNLHEFLLEPFLPTVSGTRTLYSVLCKVANDIKHHQRTDPTFFQKLLMARKQLLGMVPTIHSLRRNEKKPDQQWFEDQGRMEAIIVLEEFCKELSAITFVKHHAAVTRV</sequence>
<dbReference type="Pfam" id="PF19311">
    <property type="entry name" value="KELAA"/>
    <property type="match status" value="1"/>
</dbReference>